<feature type="transmembrane region" description="Helical" evidence="10">
    <location>
        <begin position="130"/>
        <end position="151"/>
    </location>
</feature>
<feature type="transmembrane region" description="Helical" evidence="10">
    <location>
        <begin position="40"/>
        <end position="64"/>
    </location>
</feature>
<evidence type="ECO:0000256" key="2">
    <source>
        <dbReference type="ARBA" id="ARBA00022475"/>
    </source>
</evidence>
<keyword evidence="4 10" id="KW-0812">Transmembrane</keyword>
<keyword evidence="5 10" id="KW-0552">Olfaction</keyword>
<dbReference type="InterPro" id="IPR004117">
    <property type="entry name" value="7tm6_olfct_rcpt"/>
</dbReference>
<evidence type="ECO:0000313" key="12">
    <source>
        <dbReference type="Proteomes" id="UP000594454"/>
    </source>
</evidence>
<comment type="similarity">
    <text evidence="10">Belongs to the insect chemoreceptor superfamily. Heteromeric odorant receptor channel (TC 1.A.69) family.</text>
</comment>
<evidence type="ECO:0000256" key="8">
    <source>
        <dbReference type="ARBA" id="ARBA00023170"/>
    </source>
</evidence>
<feature type="transmembrane region" description="Helical" evidence="10">
    <location>
        <begin position="261"/>
        <end position="282"/>
    </location>
</feature>
<dbReference type="InParanoid" id="A0A7R8YX61"/>
<keyword evidence="2" id="KW-1003">Cell membrane</keyword>
<dbReference type="GO" id="GO:0005549">
    <property type="term" value="F:odorant binding"/>
    <property type="evidence" value="ECO:0007669"/>
    <property type="project" value="InterPro"/>
</dbReference>
<evidence type="ECO:0000256" key="10">
    <source>
        <dbReference type="RuleBase" id="RU351113"/>
    </source>
</evidence>
<feature type="transmembrane region" description="Helical" evidence="10">
    <location>
        <begin position="171"/>
        <end position="190"/>
    </location>
</feature>
<evidence type="ECO:0000313" key="11">
    <source>
        <dbReference type="EMBL" id="CAD7089108.1"/>
    </source>
</evidence>
<reference evidence="11 12" key="1">
    <citation type="submission" date="2020-11" db="EMBL/GenBank/DDBJ databases">
        <authorList>
            <person name="Wallbank WR R."/>
            <person name="Pardo Diaz C."/>
            <person name="Kozak K."/>
            <person name="Martin S."/>
            <person name="Jiggins C."/>
            <person name="Moest M."/>
            <person name="Warren A I."/>
            <person name="Generalovic N T."/>
            <person name="Byers J.R.P. K."/>
            <person name="Montejo-Kovacevich G."/>
            <person name="Yen C E."/>
        </authorList>
    </citation>
    <scope>NUCLEOTIDE SEQUENCE [LARGE SCALE GENOMIC DNA]</scope>
</reference>
<feature type="transmembrane region" description="Helical" evidence="10">
    <location>
        <begin position="70"/>
        <end position="91"/>
    </location>
</feature>
<keyword evidence="8 10" id="KW-0675">Receptor</keyword>
<evidence type="ECO:0000256" key="9">
    <source>
        <dbReference type="ARBA" id="ARBA00023224"/>
    </source>
</evidence>
<dbReference type="GO" id="GO:0004984">
    <property type="term" value="F:olfactory receptor activity"/>
    <property type="evidence" value="ECO:0007669"/>
    <property type="project" value="InterPro"/>
</dbReference>
<keyword evidence="12" id="KW-1185">Reference proteome</keyword>
<gene>
    <name evidence="11" type="ORF">HERILL_LOCUS11686</name>
</gene>
<dbReference type="EMBL" id="LR899012">
    <property type="protein sequence ID" value="CAD7089108.1"/>
    <property type="molecule type" value="Genomic_DNA"/>
</dbReference>
<keyword evidence="6 10" id="KW-1133">Transmembrane helix</keyword>
<dbReference type="Proteomes" id="UP000594454">
    <property type="component" value="Chromosome 4"/>
</dbReference>
<dbReference type="OrthoDB" id="7548151at2759"/>
<evidence type="ECO:0000256" key="4">
    <source>
        <dbReference type="ARBA" id="ARBA00022692"/>
    </source>
</evidence>
<accession>A0A7R8YX61</accession>
<evidence type="ECO:0000256" key="6">
    <source>
        <dbReference type="ARBA" id="ARBA00022989"/>
    </source>
</evidence>
<keyword evidence="9 10" id="KW-0807">Transducer</keyword>
<protein>
    <recommendedName>
        <fullName evidence="10">Odorant receptor</fullName>
    </recommendedName>
</protein>
<sequence>MEINLEERKVVTDKSFEYIFSVWKFLGFYKDDSYSFLQKVHVAFIISCVNGITILSFIVQLFFVEDLKQLLNILPMNVTLVSCMVKFIIFLDKRRELIGIHHLIAKLDSRQLTSEEIESLENLNKFCKKIFFITFVLFEGMVHSAAVNAAFSHRQTLLFDVWMPYDYHNPASVYWATFIVQFGFFITMALENLTNDLSGPLYFIMLNRHLEIVLDRIARIGWDKGSRTQEENYQDFINCIEDHRTVLSIFDILQNTISHTLFVQFVTTGVLLSMEALLYLLYPPNPTELAIIVSYVLDITLEILPCCYYCNNFMAITDRTVTAIFSSNFMEQSLKFRKTAIIFMQMTQKSHVVVAGKVFPVTLATFMSVMKVAYSLLTVATRLR</sequence>
<evidence type="ECO:0000256" key="3">
    <source>
        <dbReference type="ARBA" id="ARBA00022606"/>
    </source>
</evidence>
<feature type="transmembrane region" description="Helical" evidence="10">
    <location>
        <begin position="288"/>
        <end position="310"/>
    </location>
</feature>
<feature type="transmembrane region" description="Helical" evidence="10">
    <location>
        <begin position="352"/>
        <end position="374"/>
    </location>
</feature>
<evidence type="ECO:0000256" key="7">
    <source>
        <dbReference type="ARBA" id="ARBA00023136"/>
    </source>
</evidence>
<comment type="subcellular location">
    <subcellularLocation>
        <location evidence="1 10">Cell membrane</location>
        <topology evidence="1 10">Multi-pass membrane protein</topology>
    </subcellularLocation>
</comment>
<dbReference type="PANTHER" id="PTHR21137">
    <property type="entry name" value="ODORANT RECEPTOR"/>
    <property type="match status" value="1"/>
</dbReference>
<evidence type="ECO:0000256" key="5">
    <source>
        <dbReference type="ARBA" id="ARBA00022725"/>
    </source>
</evidence>
<dbReference type="GO" id="GO:0007165">
    <property type="term" value="P:signal transduction"/>
    <property type="evidence" value="ECO:0007669"/>
    <property type="project" value="UniProtKB-KW"/>
</dbReference>
<name>A0A7R8YX61_HERIL</name>
<organism evidence="11 12">
    <name type="scientific">Hermetia illucens</name>
    <name type="common">Black soldier fly</name>
    <dbReference type="NCBI Taxonomy" id="343691"/>
    <lineage>
        <taxon>Eukaryota</taxon>
        <taxon>Metazoa</taxon>
        <taxon>Ecdysozoa</taxon>
        <taxon>Arthropoda</taxon>
        <taxon>Hexapoda</taxon>
        <taxon>Insecta</taxon>
        <taxon>Pterygota</taxon>
        <taxon>Neoptera</taxon>
        <taxon>Endopterygota</taxon>
        <taxon>Diptera</taxon>
        <taxon>Brachycera</taxon>
        <taxon>Stratiomyomorpha</taxon>
        <taxon>Stratiomyidae</taxon>
        <taxon>Hermetiinae</taxon>
        <taxon>Hermetia</taxon>
    </lineage>
</organism>
<evidence type="ECO:0000256" key="1">
    <source>
        <dbReference type="ARBA" id="ARBA00004651"/>
    </source>
</evidence>
<dbReference type="GO" id="GO:0005886">
    <property type="term" value="C:plasma membrane"/>
    <property type="evidence" value="ECO:0007669"/>
    <property type="project" value="UniProtKB-SubCell"/>
</dbReference>
<dbReference type="Pfam" id="PF02949">
    <property type="entry name" value="7tm_6"/>
    <property type="match status" value="1"/>
</dbReference>
<dbReference type="AlphaFoldDB" id="A0A7R8YX61"/>
<keyword evidence="7 10" id="KW-0472">Membrane</keyword>
<dbReference type="PANTHER" id="PTHR21137:SF35">
    <property type="entry name" value="ODORANT RECEPTOR 19A-RELATED"/>
    <property type="match status" value="1"/>
</dbReference>
<keyword evidence="3 10" id="KW-0716">Sensory transduction</keyword>
<proteinExistence type="inferred from homology"/>